<feature type="region of interest" description="Disordered" evidence="1">
    <location>
        <begin position="1"/>
        <end position="65"/>
    </location>
</feature>
<proteinExistence type="predicted"/>
<evidence type="ECO:0000256" key="1">
    <source>
        <dbReference type="SAM" id="MobiDB-lite"/>
    </source>
</evidence>
<reference evidence="2 3" key="1">
    <citation type="submission" date="2019-06" db="EMBL/GenBank/DDBJ databases">
        <title>Genome Sequence of the Brown Rot Fungal Pathogen Monilinia fructicola.</title>
        <authorList>
            <person name="De Miccolis Angelini R.M."/>
            <person name="Landi L."/>
            <person name="Abate D."/>
            <person name="Pollastro S."/>
            <person name="Romanazzi G."/>
            <person name="Faretra F."/>
        </authorList>
    </citation>
    <scope>NUCLEOTIDE SEQUENCE [LARGE SCALE GENOMIC DNA]</scope>
    <source>
        <strain evidence="2 3">Mfrc123</strain>
    </source>
</reference>
<dbReference type="EMBL" id="VICG01000004">
    <property type="protein sequence ID" value="KAA8572679.1"/>
    <property type="molecule type" value="Genomic_DNA"/>
</dbReference>
<feature type="compositionally biased region" description="Polar residues" evidence="1">
    <location>
        <begin position="52"/>
        <end position="65"/>
    </location>
</feature>
<dbReference type="AlphaFoldDB" id="A0A5M9JX17"/>
<comment type="caution">
    <text evidence="2">The sequence shown here is derived from an EMBL/GenBank/DDBJ whole genome shotgun (WGS) entry which is preliminary data.</text>
</comment>
<evidence type="ECO:0000313" key="2">
    <source>
        <dbReference type="EMBL" id="KAA8572679.1"/>
    </source>
</evidence>
<sequence length="172" mass="19493">MPSRKPQLSPGTPLTPVTSRYSESYPLTRLDSTPDDSNLLYANGYDSRSNEESYTPSENSSTPLTGMQLTNLLREDIIKQDQVRKSHSEIWARELTWLSRRNLNITSAFFRFISRALITTVTMAIISEEGKTLLKFLDTHEDIRNPPGSPAPRGPWALQTQTWPASFFSSRV</sequence>
<dbReference type="Proteomes" id="UP000322873">
    <property type="component" value="Unassembled WGS sequence"/>
</dbReference>
<keyword evidence="3" id="KW-1185">Reference proteome</keyword>
<name>A0A5M9JX17_MONFR</name>
<feature type="compositionally biased region" description="Polar residues" evidence="1">
    <location>
        <begin position="9"/>
        <end position="22"/>
    </location>
</feature>
<accession>A0A5M9JX17</accession>
<gene>
    <name evidence="2" type="ORF">EYC84_003273</name>
</gene>
<evidence type="ECO:0000313" key="3">
    <source>
        <dbReference type="Proteomes" id="UP000322873"/>
    </source>
</evidence>
<organism evidence="2 3">
    <name type="scientific">Monilinia fructicola</name>
    <name type="common">Brown rot fungus</name>
    <name type="synonym">Ciboria fructicola</name>
    <dbReference type="NCBI Taxonomy" id="38448"/>
    <lineage>
        <taxon>Eukaryota</taxon>
        <taxon>Fungi</taxon>
        <taxon>Dikarya</taxon>
        <taxon>Ascomycota</taxon>
        <taxon>Pezizomycotina</taxon>
        <taxon>Leotiomycetes</taxon>
        <taxon>Helotiales</taxon>
        <taxon>Sclerotiniaceae</taxon>
        <taxon>Monilinia</taxon>
    </lineage>
</organism>
<protein>
    <submittedName>
        <fullName evidence="2">Uncharacterized protein</fullName>
    </submittedName>
</protein>